<keyword evidence="2" id="KW-0645">Protease</keyword>
<dbReference type="PANTHER" id="PTHR23402:SF26">
    <property type="entry name" value="PEPTIDASE C15, PYROGLUTAMYL PEPTIDASE I-LIKE PROTEIN"/>
    <property type="match status" value="1"/>
</dbReference>
<dbReference type="GO" id="GO:0006508">
    <property type="term" value="P:proteolysis"/>
    <property type="evidence" value="ECO:0007669"/>
    <property type="project" value="UniProtKB-KW"/>
</dbReference>
<dbReference type="SUPFAM" id="SSF53182">
    <property type="entry name" value="Pyrrolidone carboxyl peptidase (pyroglutamate aminopeptidase)"/>
    <property type="match status" value="1"/>
</dbReference>
<dbReference type="PANTHER" id="PTHR23402">
    <property type="entry name" value="PROTEASE FAMILY C15 PYROGLUTAMYL-PEPTIDASE I-RELATED"/>
    <property type="match status" value="1"/>
</dbReference>
<evidence type="ECO:0000256" key="2">
    <source>
        <dbReference type="ARBA" id="ARBA00022670"/>
    </source>
</evidence>
<gene>
    <name evidence="5" type="ORF">O6P43_025281</name>
</gene>
<keyword evidence="6" id="KW-1185">Reference proteome</keyword>
<keyword evidence="4" id="KW-0788">Thiol protease</keyword>
<comment type="similarity">
    <text evidence="1">Belongs to the peptidase C15 family.</text>
</comment>
<name>A0AAD7L8N1_QUISA</name>
<evidence type="ECO:0000256" key="4">
    <source>
        <dbReference type="ARBA" id="ARBA00022807"/>
    </source>
</evidence>
<comment type="caution">
    <text evidence="5">The sequence shown here is derived from an EMBL/GenBank/DDBJ whole genome shotgun (WGS) entry which is preliminary data.</text>
</comment>
<accession>A0AAD7L8N1</accession>
<protein>
    <submittedName>
        <fullName evidence="5">Pyrrolidone-carboxylate peptidase-like protein</fullName>
    </submittedName>
</protein>
<evidence type="ECO:0000256" key="3">
    <source>
        <dbReference type="ARBA" id="ARBA00022801"/>
    </source>
</evidence>
<dbReference type="Gene3D" id="3.40.630.20">
    <property type="entry name" value="Peptidase C15, pyroglutamyl peptidase I-like"/>
    <property type="match status" value="1"/>
</dbReference>
<dbReference type="InterPro" id="IPR016125">
    <property type="entry name" value="Peptidase_C15-like"/>
</dbReference>
<dbReference type="InterPro" id="IPR036440">
    <property type="entry name" value="Peptidase_C15-like_sf"/>
</dbReference>
<evidence type="ECO:0000256" key="1">
    <source>
        <dbReference type="ARBA" id="ARBA00006641"/>
    </source>
</evidence>
<sequence length="104" mass="11981">MSKARKWDLKGQKLLLCMCYTWEFHYSKTNAVSNEQVVWLHLGVNSGVHKFAIERQAANEATFLCPHELGWQPQQVPKVPEDGVTSRTREVVLFAIMFTTIPFD</sequence>
<keyword evidence="3" id="KW-0378">Hydrolase</keyword>
<proteinExistence type="inferred from homology"/>
<dbReference type="AlphaFoldDB" id="A0AAD7L8N1"/>
<dbReference type="KEGG" id="qsa:O6P43_025281"/>
<dbReference type="EMBL" id="JARAOO010000010">
    <property type="protein sequence ID" value="KAJ7953598.1"/>
    <property type="molecule type" value="Genomic_DNA"/>
</dbReference>
<dbReference type="Proteomes" id="UP001163823">
    <property type="component" value="Chromosome 10"/>
</dbReference>
<organism evidence="5 6">
    <name type="scientific">Quillaja saponaria</name>
    <name type="common">Soap bark tree</name>
    <dbReference type="NCBI Taxonomy" id="32244"/>
    <lineage>
        <taxon>Eukaryota</taxon>
        <taxon>Viridiplantae</taxon>
        <taxon>Streptophyta</taxon>
        <taxon>Embryophyta</taxon>
        <taxon>Tracheophyta</taxon>
        <taxon>Spermatophyta</taxon>
        <taxon>Magnoliopsida</taxon>
        <taxon>eudicotyledons</taxon>
        <taxon>Gunneridae</taxon>
        <taxon>Pentapetalae</taxon>
        <taxon>rosids</taxon>
        <taxon>fabids</taxon>
        <taxon>Fabales</taxon>
        <taxon>Quillajaceae</taxon>
        <taxon>Quillaja</taxon>
    </lineage>
</organism>
<reference evidence="5" key="1">
    <citation type="journal article" date="2023" name="Science">
        <title>Elucidation of the pathway for biosynthesis of saponin adjuvants from the soapbark tree.</title>
        <authorList>
            <person name="Reed J."/>
            <person name="Orme A."/>
            <person name="El-Demerdash A."/>
            <person name="Owen C."/>
            <person name="Martin L.B.B."/>
            <person name="Misra R.C."/>
            <person name="Kikuchi S."/>
            <person name="Rejzek M."/>
            <person name="Martin A.C."/>
            <person name="Harkess A."/>
            <person name="Leebens-Mack J."/>
            <person name="Louveau T."/>
            <person name="Stephenson M.J."/>
            <person name="Osbourn A."/>
        </authorList>
    </citation>
    <scope>NUCLEOTIDE SEQUENCE</scope>
    <source>
        <strain evidence="5">S10</strain>
    </source>
</reference>
<evidence type="ECO:0000313" key="6">
    <source>
        <dbReference type="Proteomes" id="UP001163823"/>
    </source>
</evidence>
<dbReference type="GO" id="GO:0008234">
    <property type="term" value="F:cysteine-type peptidase activity"/>
    <property type="evidence" value="ECO:0007669"/>
    <property type="project" value="UniProtKB-KW"/>
</dbReference>
<evidence type="ECO:0000313" key="5">
    <source>
        <dbReference type="EMBL" id="KAJ7953598.1"/>
    </source>
</evidence>